<dbReference type="GO" id="GO:0030295">
    <property type="term" value="F:protein kinase activator activity"/>
    <property type="evidence" value="ECO:0007669"/>
    <property type="project" value="TreeGrafter"/>
</dbReference>
<sequence length="439" mass="49325">MKQTRTILIAEEEKNTRETLRFVLKNAGYRVIHSLSGQEALTTILERQDSEYPIDLLIVDSDISGLTGWRVIEELERFGLALPIILITGVLDEYTLRKISGALPLAYLNRPFEPDEALACVSSALFPEEPDQEHAEPVAHTCDVRLASPEKLTDQDWEQLPVTFSTRRTSMNLADLLHEDCIQANITASDKRTVIRTIAQLAHRHPLLAEKSVEEIEQGLLDREETGSTGFGDGIAIPHCALDELSDFVLGILTRPDGIDFDSIDGQPTKLFVFIIAPASRRNEHIRILSAISSVLRSPVNVREILEADNPAVIRTSFLRHTHVEIDEKQKGFNLFTVTVQRQDAFEDILSLFAEIPDCYISVLEANNAGRYLYALPLFANFWNAEKKGFQRTIQATVKKPRANETLRKLNMLLEDSNITDGVLVLLQDVLYLNGTIDL</sequence>
<dbReference type="PANTHER" id="PTHR47738">
    <property type="entry name" value="PTS SYSTEM FRUCTOSE-LIKE EIIA COMPONENT-RELATED"/>
    <property type="match status" value="1"/>
</dbReference>
<evidence type="ECO:0000256" key="1">
    <source>
        <dbReference type="PROSITE-ProRule" id="PRU00169"/>
    </source>
</evidence>
<dbReference type="CDD" id="cd00156">
    <property type="entry name" value="REC"/>
    <property type="match status" value="1"/>
</dbReference>
<dbReference type="InterPro" id="IPR016152">
    <property type="entry name" value="PTrfase/Anion_transptr"/>
</dbReference>
<dbReference type="PROSITE" id="PS51094">
    <property type="entry name" value="PTS_EIIA_TYPE_2"/>
    <property type="match status" value="1"/>
</dbReference>
<name>A0A2G6K6H5_9BACT</name>
<dbReference type="EMBL" id="PDSK01000156">
    <property type="protein sequence ID" value="PIE31298.1"/>
    <property type="molecule type" value="Genomic_DNA"/>
</dbReference>
<evidence type="ECO:0000259" key="2">
    <source>
        <dbReference type="PROSITE" id="PS50110"/>
    </source>
</evidence>
<dbReference type="Gene3D" id="3.40.50.2300">
    <property type="match status" value="1"/>
</dbReference>
<dbReference type="InterPro" id="IPR051541">
    <property type="entry name" value="PTS_SugarTrans_NitroReg"/>
</dbReference>
<dbReference type="CDD" id="cd00211">
    <property type="entry name" value="PTS_IIA_fru"/>
    <property type="match status" value="1"/>
</dbReference>
<dbReference type="SUPFAM" id="SSF55804">
    <property type="entry name" value="Phoshotransferase/anion transport protein"/>
    <property type="match status" value="1"/>
</dbReference>
<dbReference type="PANTHER" id="PTHR47738:SF1">
    <property type="entry name" value="NITROGEN REGULATORY PROTEIN"/>
    <property type="match status" value="1"/>
</dbReference>
<protein>
    <recommendedName>
        <fullName evidence="6">Response regulatory domain-containing protein</fullName>
    </recommendedName>
</protein>
<proteinExistence type="predicted"/>
<dbReference type="AlphaFoldDB" id="A0A2G6K6H5"/>
<evidence type="ECO:0008006" key="6">
    <source>
        <dbReference type="Google" id="ProtNLM"/>
    </source>
</evidence>
<dbReference type="Pfam" id="PF00072">
    <property type="entry name" value="Response_reg"/>
    <property type="match status" value="1"/>
</dbReference>
<dbReference type="InterPro" id="IPR001789">
    <property type="entry name" value="Sig_transdc_resp-reg_receiver"/>
</dbReference>
<dbReference type="InterPro" id="IPR011006">
    <property type="entry name" value="CheY-like_superfamily"/>
</dbReference>
<dbReference type="Proteomes" id="UP000230821">
    <property type="component" value="Unassembled WGS sequence"/>
</dbReference>
<dbReference type="SUPFAM" id="SSF52172">
    <property type="entry name" value="CheY-like"/>
    <property type="match status" value="1"/>
</dbReference>
<dbReference type="InterPro" id="IPR002178">
    <property type="entry name" value="PTS_EIIA_type-2_dom"/>
</dbReference>
<keyword evidence="1" id="KW-0597">Phosphoprotein</keyword>
<evidence type="ECO:0000259" key="3">
    <source>
        <dbReference type="PROSITE" id="PS51094"/>
    </source>
</evidence>
<feature type="modified residue" description="4-aspartylphosphate" evidence="1">
    <location>
        <position position="60"/>
    </location>
</feature>
<dbReference type="Gene3D" id="3.40.930.10">
    <property type="entry name" value="Mannitol-specific EII, Chain A"/>
    <property type="match status" value="1"/>
</dbReference>
<dbReference type="GO" id="GO:0000160">
    <property type="term" value="P:phosphorelay signal transduction system"/>
    <property type="evidence" value="ECO:0007669"/>
    <property type="project" value="InterPro"/>
</dbReference>
<evidence type="ECO:0000313" key="4">
    <source>
        <dbReference type="EMBL" id="PIE31298.1"/>
    </source>
</evidence>
<organism evidence="4 5">
    <name type="scientific">candidate division KSB3 bacterium</name>
    <dbReference type="NCBI Taxonomy" id="2044937"/>
    <lineage>
        <taxon>Bacteria</taxon>
        <taxon>candidate division KSB3</taxon>
    </lineage>
</organism>
<accession>A0A2G6K6H5</accession>
<feature type="domain" description="Response regulatory" evidence="2">
    <location>
        <begin position="6"/>
        <end position="125"/>
    </location>
</feature>
<dbReference type="PROSITE" id="PS50110">
    <property type="entry name" value="RESPONSE_REGULATORY"/>
    <property type="match status" value="1"/>
</dbReference>
<dbReference type="SMART" id="SM00448">
    <property type="entry name" value="REC"/>
    <property type="match status" value="1"/>
</dbReference>
<feature type="domain" description="PTS EIIA type-2" evidence="3">
    <location>
        <begin position="175"/>
        <end position="321"/>
    </location>
</feature>
<dbReference type="Pfam" id="PF00359">
    <property type="entry name" value="PTS_EIIA_2"/>
    <property type="match status" value="1"/>
</dbReference>
<comment type="caution">
    <text evidence="4">The sequence shown here is derived from an EMBL/GenBank/DDBJ whole genome shotgun (WGS) entry which is preliminary data.</text>
</comment>
<evidence type="ECO:0000313" key="5">
    <source>
        <dbReference type="Proteomes" id="UP000230821"/>
    </source>
</evidence>
<reference evidence="4 5" key="1">
    <citation type="submission" date="2017-10" db="EMBL/GenBank/DDBJ databases">
        <title>Novel microbial diversity and functional potential in the marine mammal oral microbiome.</title>
        <authorList>
            <person name="Dudek N.K."/>
            <person name="Sun C.L."/>
            <person name="Burstein D."/>
            <person name="Kantor R.S."/>
            <person name="Aliaga Goltsman D.S."/>
            <person name="Bik E.M."/>
            <person name="Thomas B.C."/>
            <person name="Banfield J.F."/>
            <person name="Relman D.A."/>
        </authorList>
    </citation>
    <scope>NUCLEOTIDE SEQUENCE [LARGE SCALE GENOMIC DNA]</scope>
    <source>
        <strain evidence="4">DOLJORAL78_47_16</strain>
    </source>
</reference>
<gene>
    <name evidence="4" type="ORF">CSA56_18665</name>
</gene>